<dbReference type="PANTHER" id="PTHR37012">
    <property type="entry name" value="B-ZIP TRANSCRIPTION FACTOR (EUROFUNG)-RELATED"/>
    <property type="match status" value="1"/>
</dbReference>
<dbReference type="InterPro" id="IPR021833">
    <property type="entry name" value="DUF3425"/>
</dbReference>
<sequence length="242" mass="27675">MTVVQGTAHDSTQDLRIPSYCEVVVNPGLSISSEIWSILPRHITPTCALDRVVTEIIQTRRTYEIFRGNDLEFSNRPFPSVQSLLNPKDEMETQKSPVTSSIVNNIIQVMTVPTLPEQIAILFFMGSVIRWLVSPTPANYYSMPEWLRPTPSQLSCPHPVWIDLFIWPKARDRMSREPKYHGEIAIMTEVSNASLCVNWPFPLSDMLSHDNGPEAELVLNPTFERHIRDLKNWSVGPRMFEV</sequence>
<dbReference type="Proteomes" id="UP000799302">
    <property type="component" value="Unassembled WGS sequence"/>
</dbReference>
<reference evidence="1" key="1">
    <citation type="journal article" date="2020" name="Stud. Mycol.">
        <title>101 Dothideomycetes genomes: a test case for predicting lifestyles and emergence of pathogens.</title>
        <authorList>
            <person name="Haridas S."/>
            <person name="Albert R."/>
            <person name="Binder M."/>
            <person name="Bloem J."/>
            <person name="Labutti K."/>
            <person name="Salamov A."/>
            <person name="Andreopoulos B."/>
            <person name="Baker S."/>
            <person name="Barry K."/>
            <person name="Bills G."/>
            <person name="Bluhm B."/>
            <person name="Cannon C."/>
            <person name="Castanera R."/>
            <person name="Culley D."/>
            <person name="Daum C."/>
            <person name="Ezra D."/>
            <person name="Gonzalez J."/>
            <person name="Henrissat B."/>
            <person name="Kuo A."/>
            <person name="Liang C."/>
            <person name="Lipzen A."/>
            <person name="Lutzoni F."/>
            <person name="Magnuson J."/>
            <person name="Mondo S."/>
            <person name="Nolan M."/>
            <person name="Ohm R."/>
            <person name="Pangilinan J."/>
            <person name="Park H.-J."/>
            <person name="Ramirez L."/>
            <person name="Alfaro M."/>
            <person name="Sun H."/>
            <person name="Tritt A."/>
            <person name="Yoshinaga Y."/>
            <person name="Zwiers L.-H."/>
            <person name="Turgeon B."/>
            <person name="Goodwin S."/>
            <person name="Spatafora J."/>
            <person name="Crous P."/>
            <person name="Grigoriev I."/>
        </authorList>
    </citation>
    <scope>NUCLEOTIDE SEQUENCE</scope>
    <source>
        <strain evidence="1">CBS 115976</strain>
    </source>
</reference>
<evidence type="ECO:0000313" key="2">
    <source>
        <dbReference type="Proteomes" id="UP000799302"/>
    </source>
</evidence>
<keyword evidence="2" id="KW-1185">Reference proteome</keyword>
<dbReference type="AlphaFoldDB" id="A0A6A6U5D1"/>
<dbReference type="OrthoDB" id="2985014at2759"/>
<dbReference type="Pfam" id="PF11905">
    <property type="entry name" value="DUF3425"/>
    <property type="match status" value="1"/>
</dbReference>
<gene>
    <name evidence="1" type="ORF">BT63DRAFT_426349</name>
</gene>
<accession>A0A6A6U5D1</accession>
<protein>
    <submittedName>
        <fullName evidence="1">Uncharacterized protein</fullName>
    </submittedName>
</protein>
<dbReference type="EMBL" id="MU004237">
    <property type="protein sequence ID" value="KAF2667485.1"/>
    <property type="molecule type" value="Genomic_DNA"/>
</dbReference>
<name>A0A6A6U5D1_9PEZI</name>
<dbReference type="PANTHER" id="PTHR37012:SF2">
    <property type="entry name" value="BZIP DOMAIN-CONTAINING PROTEIN-RELATED"/>
    <property type="match status" value="1"/>
</dbReference>
<proteinExistence type="predicted"/>
<organism evidence="1 2">
    <name type="scientific">Microthyrium microscopicum</name>
    <dbReference type="NCBI Taxonomy" id="703497"/>
    <lineage>
        <taxon>Eukaryota</taxon>
        <taxon>Fungi</taxon>
        <taxon>Dikarya</taxon>
        <taxon>Ascomycota</taxon>
        <taxon>Pezizomycotina</taxon>
        <taxon>Dothideomycetes</taxon>
        <taxon>Dothideomycetes incertae sedis</taxon>
        <taxon>Microthyriales</taxon>
        <taxon>Microthyriaceae</taxon>
        <taxon>Microthyrium</taxon>
    </lineage>
</organism>
<evidence type="ECO:0000313" key="1">
    <source>
        <dbReference type="EMBL" id="KAF2667485.1"/>
    </source>
</evidence>